<dbReference type="Gene3D" id="2.170.130.10">
    <property type="entry name" value="TonB-dependent receptor, plug domain"/>
    <property type="match status" value="1"/>
</dbReference>
<keyword evidence="13" id="KW-0675">Receptor</keyword>
<dbReference type="Pfam" id="PF00593">
    <property type="entry name" value="TonB_dep_Rec_b-barrel"/>
    <property type="match status" value="1"/>
</dbReference>
<dbReference type="InterPro" id="IPR036942">
    <property type="entry name" value="Beta-barrel_TonB_sf"/>
</dbReference>
<dbReference type="GO" id="GO:0044718">
    <property type="term" value="P:siderophore transmembrane transport"/>
    <property type="evidence" value="ECO:0007669"/>
    <property type="project" value="TreeGrafter"/>
</dbReference>
<keyword evidence="5 9" id="KW-0798">TonB box</keyword>
<evidence type="ECO:0000256" key="7">
    <source>
        <dbReference type="ARBA" id="ARBA00023237"/>
    </source>
</evidence>
<comment type="subcellular location">
    <subcellularLocation>
        <location evidence="1 8">Cell outer membrane</location>
        <topology evidence="1 8">Multi-pass membrane protein</topology>
    </subcellularLocation>
</comment>
<comment type="caution">
    <text evidence="13">The sequence shown here is derived from an EMBL/GenBank/DDBJ whole genome shotgun (WGS) entry which is preliminary data.</text>
</comment>
<evidence type="ECO:0000313" key="13">
    <source>
        <dbReference type="EMBL" id="RAJ93579.1"/>
    </source>
</evidence>
<dbReference type="Gene3D" id="2.40.170.20">
    <property type="entry name" value="TonB-dependent receptor, beta-barrel domain"/>
    <property type="match status" value="1"/>
</dbReference>
<accession>A0A327WNG3</accession>
<keyword evidence="4 8" id="KW-0812">Transmembrane</keyword>
<evidence type="ECO:0000256" key="2">
    <source>
        <dbReference type="ARBA" id="ARBA00022448"/>
    </source>
</evidence>
<evidence type="ECO:0000256" key="1">
    <source>
        <dbReference type="ARBA" id="ARBA00004571"/>
    </source>
</evidence>
<dbReference type="InterPro" id="IPR000531">
    <property type="entry name" value="Beta-barrel_TonB"/>
</dbReference>
<reference evidence="13 15" key="2">
    <citation type="submission" date="2018-06" db="EMBL/GenBank/DDBJ databases">
        <title>Genomic Encyclopedia of Type Strains, Phase III (KMG-III): the genomes of soil and plant-associated and newly described type strains.</title>
        <authorList>
            <person name="Whitman W."/>
        </authorList>
    </citation>
    <scope>NUCLEOTIDE SEQUENCE [LARGE SCALE GENOMIC DNA]</scope>
    <source>
        <strain evidence="13 15">CGMCC 1.15366</strain>
    </source>
</reference>
<evidence type="ECO:0000313" key="16">
    <source>
        <dbReference type="Proteomes" id="UP000287865"/>
    </source>
</evidence>
<sequence length="687" mass="76352">MVRSQLGLAISASLFYLYTPASAAQNESQQQDIERVVVTATRTEQPWLTTPASIDRVEVNEQLSGLRVDMAEVLAGIPGVQVDTRYNFAQDTRVILRGFGARAAFGVRGVVMRLDGVPLSMPDGQAQTSSIFIDEPSHVEVLRGPVAAVYGNAAGGVINLQSQLADQSYVSAGHSIGANGRERSTLDGAYVADQLTLAGHYARFRTDGDRAQAAAERDQYALRGAYQFGHNIELIARIDDNDAPLLQDPGSLTPEQWRDDPEQTFAGASVFDTRKTIRHRQQSLTLRQIQATYDWELATWNGRREVVQFLPFPGSEITSSGAVIDLTRDFYGLHGQFNWRPSAFEGRWQLSLGTDIERQEDTRLGFVNQNGQPGDLRRDETGRVDKDDVYALSQLDITERLSWLAGVRMSELSFDVRDRYIIEGIVPDDSGSNRYRETSWTQGLSYQLNQQWSVFAAFGEGFETPTLTELAYRNDGSGLNPDLGPAFVTQYEAGIKWLGPQGQLQMSVFAVDTDDEIVVDQSIDGRTTYRNAGETERRGVELSSRWLLHPQFDLRAAASIMNARYRDIDGVSGNRIPGVANTNAFAQLNFLPWQDERLRASVTAQYRSQVAANDSNDVFAPGFTLWHAGLDAMQNVHAWQFSQWIRVDNLLDKQYVGSVVVNQGSGRAFEPAPGRQLSAGLRVTRRF</sequence>
<evidence type="ECO:0000256" key="9">
    <source>
        <dbReference type="RuleBase" id="RU003357"/>
    </source>
</evidence>
<keyword evidence="2 8" id="KW-0813">Transport</keyword>
<feature type="signal peptide" evidence="10">
    <location>
        <begin position="1"/>
        <end position="23"/>
    </location>
</feature>
<dbReference type="EMBL" id="PIPK01000018">
    <property type="protein sequence ID" value="RUO18789.1"/>
    <property type="molecule type" value="Genomic_DNA"/>
</dbReference>
<evidence type="ECO:0000313" key="14">
    <source>
        <dbReference type="EMBL" id="RUO18789.1"/>
    </source>
</evidence>
<protein>
    <submittedName>
        <fullName evidence="13">Iron complex outermembrane receptor protein</fullName>
    </submittedName>
</protein>
<keyword evidence="16" id="KW-1185">Reference proteome</keyword>
<comment type="similarity">
    <text evidence="8 9">Belongs to the TonB-dependent receptor family.</text>
</comment>
<evidence type="ECO:0000256" key="6">
    <source>
        <dbReference type="ARBA" id="ARBA00023136"/>
    </source>
</evidence>
<dbReference type="InterPro" id="IPR012910">
    <property type="entry name" value="Plug_dom"/>
</dbReference>
<proteinExistence type="inferred from homology"/>
<evidence type="ECO:0000313" key="15">
    <source>
        <dbReference type="Proteomes" id="UP000249203"/>
    </source>
</evidence>
<dbReference type="InterPro" id="IPR037066">
    <property type="entry name" value="Plug_dom_sf"/>
</dbReference>
<dbReference type="PANTHER" id="PTHR30069:SF28">
    <property type="entry name" value="TONB-DEPENDENT RECEPTOR YNCD-RELATED"/>
    <property type="match status" value="1"/>
</dbReference>
<evidence type="ECO:0000256" key="8">
    <source>
        <dbReference type="PROSITE-ProRule" id="PRU01360"/>
    </source>
</evidence>
<reference evidence="14 16" key="1">
    <citation type="journal article" date="2018" name="Front. Microbiol.">
        <title>Genome-Based Analysis Reveals the Taxonomy and Diversity of the Family Idiomarinaceae.</title>
        <authorList>
            <person name="Liu Y."/>
            <person name="Lai Q."/>
            <person name="Shao Z."/>
        </authorList>
    </citation>
    <scope>NUCLEOTIDE SEQUENCE [LARGE SCALE GENOMIC DNA]</scope>
    <source>
        <strain evidence="14 16">CF12-14</strain>
    </source>
</reference>
<evidence type="ECO:0000256" key="4">
    <source>
        <dbReference type="ARBA" id="ARBA00022692"/>
    </source>
</evidence>
<dbReference type="Proteomes" id="UP000249203">
    <property type="component" value="Unassembled WGS sequence"/>
</dbReference>
<evidence type="ECO:0000256" key="10">
    <source>
        <dbReference type="SAM" id="SignalP"/>
    </source>
</evidence>
<evidence type="ECO:0000259" key="12">
    <source>
        <dbReference type="Pfam" id="PF07715"/>
    </source>
</evidence>
<evidence type="ECO:0000259" key="11">
    <source>
        <dbReference type="Pfam" id="PF00593"/>
    </source>
</evidence>
<dbReference type="Proteomes" id="UP000287865">
    <property type="component" value="Unassembled WGS sequence"/>
</dbReference>
<dbReference type="InterPro" id="IPR039426">
    <property type="entry name" value="TonB-dep_rcpt-like"/>
</dbReference>
<dbReference type="RefSeq" id="WP_111570419.1">
    <property type="nucleotide sequence ID" value="NZ_PIPK01000018.1"/>
</dbReference>
<dbReference type="Pfam" id="PF07715">
    <property type="entry name" value="Plug"/>
    <property type="match status" value="1"/>
</dbReference>
<organism evidence="13 15">
    <name type="scientific">Aliidiomarina maris</name>
    <dbReference type="NCBI Taxonomy" id="531312"/>
    <lineage>
        <taxon>Bacteria</taxon>
        <taxon>Pseudomonadati</taxon>
        <taxon>Pseudomonadota</taxon>
        <taxon>Gammaproteobacteria</taxon>
        <taxon>Alteromonadales</taxon>
        <taxon>Idiomarinaceae</taxon>
        <taxon>Aliidiomarina</taxon>
    </lineage>
</organism>
<evidence type="ECO:0000256" key="5">
    <source>
        <dbReference type="ARBA" id="ARBA00023077"/>
    </source>
</evidence>
<dbReference type="OrthoDB" id="9760620at2"/>
<keyword evidence="7 8" id="KW-0998">Cell outer membrane</keyword>
<feature type="chain" id="PRO_5016360717" evidence="10">
    <location>
        <begin position="24"/>
        <end position="687"/>
    </location>
</feature>
<dbReference type="CDD" id="cd01347">
    <property type="entry name" value="ligand_gated_channel"/>
    <property type="match status" value="1"/>
</dbReference>
<dbReference type="SUPFAM" id="SSF56935">
    <property type="entry name" value="Porins"/>
    <property type="match status" value="1"/>
</dbReference>
<evidence type="ECO:0000256" key="3">
    <source>
        <dbReference type="ARBA" id="ARBA00022452"/>
    </source>
</evidence>
<keyword evidence="6 8" id="KW-0472">Membrane</keyword>
<dbReference type="GO" id="GO:0015344">
    <property type="term" value="F:siderophore uptake transmembrane transporter activity"/>
    <property type="evidence" value="ECO:0007669"/>
    <property type="project" value="TreeGrafter"/>
</dbReference>
<feature type="domain" description="TonB-dependent receptor plug" evidence="12">
    <location>
        <begin position="50"/>
        <end position="157"/>
    </location>
</feature>
<dbReference type="EMBL" id="QLMD01000018">
    <property type="protein sequence ID" value="RAJ93579.1"/>
    <property type="molecule type" value="Genomic_DNA"/>
</dbReference>
<dbReference type="PANTHER" id="PTHR30069">
    <property type="entry name" value="TONB-DEPENDENT OUTER MEMBRANE RECEPTOR"/>
    <property type="match status" value="1"/>
</dbReference>
<dbReference type="AlphaFoldDB" id="A0A327WNG3"/>
<dbReference type="GO" id="GO:0009279">
    <property type="term" value="C:cell outer membrane"/>
    <property type="evidence" value="ECO:0007669"/>
    <property type="project" value="UniProtKB-SubCell"/>
</dbReference>
<feature type="domain" description="TonB-dependent receptor-like beta-barrel" evidence="11">
    <location>
        <begin position="243"/>
        <end position="639"/>
    </location>
</feature>
<dbReference type="PROSITE" id="PS52016">
    <property type="entry name" value="TONB_DEPENDENT_REC_3"/>
    <property type="match status" value="1"/>
</dbReference>
<gene>
    <name evidence="13" type="ORF">B0I24_11830</name>
    <name evidence="14" type="ORF">CWE07_13455</name>
</gene>
<keyword evidence="10" id="KW-0732">Signal</keyword>
<keyword evidence="3 8" id="KW-1134">Transmembrane beta strand</keyword>
<name>A0A327WNG3_9GAMM</name>